<dbReference type="RefSeq" id="WP_058581149.1">
    <property type="nucleotide sequence ID" value="NZ_LOPU01000018.1"/>
</dbReference>
<feature type="transmembrane region" description="Helical" evidence="1">
    <location>
        <begin position="9"/>
        <end position="28"/>
    </location>
</feature>
<evidence type="ECO:0000313" key="3">
    <source>
        <dbReference type="EMBL" id="KTG09794.1"/>
    </source>
</evidence>
<dbReference type="Proteomes" id="UP000054387">
    <property type="component" value="Unassembled WGS sequence"/>
</dbReference>
<dbReference type="OrthoDB" id="209648at2157"/>
<gene>
    <name evidence="3" type="ORF">AUR64_09170</name>
</gene>
<sequence length="91" mass="9935">MADEFIKGLTIATAGGLGWMVLAGWYRTSSFESAAQLVEPVTVEGPDLFNGIAIALMDVLLWFAILGALAFWVLIPVGRELRATYDERRSS</sequence>
<dbReference type="InterPro" id="IPR055738">
    <property type="entry name" value="DUF7314"/>
</dbReference>
<dbReference type="STRING" id="1514971.AUR64_09170"/>
<keyword evidence="4" id="KW-1185">Reference proteome</keyword>
<feature type="domain" description="DUF7314" evidence="2">
    <location>
        <begin position="1"/>
        <end position="88"/>
    </location>
</feature>
<dbReference type="Pfam" id="PF23996">
    <property type="entry name" value="DUF7314"/>
    <property type="match status" value="1"/>
</dbReference>
<dbReference type="AlphaFoldDB" id="A0A0W1R9Q8"/>
<comment type="caution">
    <text evidence="3">The sequence shown here is derived from an EMBL/GenBank/DDBJ whole genome shotgun (WGS) entry which is preliminary data.</text>
</comment>
<protein>
    <recommendedName>
        <fullName evidence="2">DUF7314 domain-containing protein</fullName>
    </recommendedName>
</protein>
<evidence type="ECO:0000259" key="2">
    <source>
        <dbReference type="Pfam" id="PF23996"/>
    </source>
</evidence>
<keyword evidence="1" id="KW-0812">Transmembrane</keyword>
<proteinExistence type="predicted"/>
<feature type="transmembrane region" description="Helical" evidence="1">
    <location>
        <begin position="48"/>
        <end position="75"/>
    </location>
</feature>
<dbReference type="EMBL" id="LOPU01000018">
    <property type="protein sequence ID" value="KTG09794.1"/>
    <property type="molecule type" value="Genomic_DNA"/>
</dbReference>
<organism evidence="3 4">
    <name type="scientific">Haloprofundus marisrubri</name>
    <dbReference type="NCBI Taxonomy" id="1514971"/>
    <lineage>
        <taxon>Archaea</taxon>
        <taxon>Methanobacteriati</taxon>
        <taxon>Methanobacteriota</taxon>
        <taxon>Stenosarchaea group</taxon>
        <taxon>Halobacteria</taxon>
        <taxon>Halobacteriales</taxon>
        <taxon>Haloferacaceae</taxon>
        <taxon>Haloprofundus</taxon>
    </lineage>
</organism>
<keyword evidence="1" id="KW-0472">Membrane</keyword>
<reference evidence="3 4" key="1">
    <citation type="submission" date="2015-12" db="EMBL/GenBank/DDBJ databases">
        <title>Haloprofundus marisrubri gen. nov., sp. nov., an extremely halophilic archaeon isolated from the Discovery deep brine-seawater interface in the Red Sea.</title>
        <authorList>
            <person name="Zhang G."/>
            <person name="Stingl U."/>
            <person name="Rashid M."/>
        </authorList>
    </citation>
    <scope>NUCLEOTIDE SEQUENCE [LARGE SCALE GENOMIC DNA]</scope>
    <source>
        <strain evidence="3 4">SB9</strain>
    </source>
</reference>
<evidence type="ECO:0000313" key="4">
    <source>
        <dbReference type="Proteomes" id="UP000054387"/>
    </source>
</evidence>
<evidence type="ECO:0000256" key="1">
    <source>
        <dbReference type="SAM" id="Phobius"/>
    </source>
</evidence>
<keyword evidence="1" id="KW-1133">Transmembrane helix</keyword>
<name>A0A0W1R9Q8_9EURY</name>
<accession>A0A0W1R9Q8</accession>